<organism evidence="9 10">
    <name type="scientific">Sphaerobolus stellatus (strain SS14)</name>
    <dbReference type="NCBI Taxonomy" id="990650"/>
    <lineage>
        <taxon>Eukaryota</taxon>
        <taxon>Fungi</taxon>
        <taxon>Dikarya</taxon>
        <taxon>Basidiomycota</taxon>
        <taxon>Agaricomycotina</taxon>
        <taxon>Agaricomycetes</taxon>
        <taxon>Phallomycetidae</taxon>
        <taxon>Geastrales</taxon>
        <taxon>Sphaerobolaceae</taxon>
        <taxon>Sphaerobolus</taxon>
    </lineage>
</organism>
<proteinExistence type="inferred from homology"/>
<accession>A0A0C9W5U9</accession>
<evidence type="ECO:0000313" key="10">
    <source>
        <dbReference type="Proteomes" id="UP000054279"/>
    </source>
</evidence>
<evidence type="ECO:0000256" key="6">
    <source>
        <dbReference type="ARBA" id="ARBA00023002"/>
    </source>
</evidence>
<feature type="domain" description="Glucose-methanol-choline oxidoreductase N-terminal" evidence="8">
    <location>
        <begin position="178"/>
        <end position="419"/>
    </location>
</feature>
<keyword evidence="4" id="KW-0732">Signal</keyword>
<dbReference type="OrthoDB" id="269227at2759"/>
<gene>
    <name evidence="9" type="ORF">M422DRAFT_778008</name>
</gene>
<name>A0A0C9W5U9_SPHS4</name>
<dbReference type="PANTHER" id="PTHR11552:SF201">
    <property type="entry name" value="GLUCOSE-METHANOL-CHOLINE OXIDOREDUCTASE N-TERMINAL DOMAIN-CONTAINING PROTEIN"/>
    <property type="match status" value="1"/>
</dbReference>
<dbReference type="Gene3D" id="3.50.50.60">
    <property type="entry name" value="FAD/NAD(P)-binding domain"/>
    <property type="match status" value="1"/>
</dbReference>
<dbReference type="PANTHER" id="PTHR11552">
    <property type="entry name" value="GLUCOSE-METHANOL-CHOLINE GMC OXIDOREDUCTASE"/>
    <property type="match status" value="1"/>
</dbReference>
<evidence type="ECO:0000259" key="8">
    <source>
        <dbReference type="Pfam" id="PF00732"/>
    </source>
</evidence>
<evidence type="ECO:0000256" key="2">
    <source>
        <dbReference type="ARBA" id="ARBA00010790"/>
    </source>
</evidence>
<dbReference type="EMBL" id="KN837100">
    <property type="protein sequence ID" value="KIJ47871.1"/>
    <property type="molecule type" value="Genomic_DNA"/>
</dbReference>
<evidence type="ECO:0000256" key="3">
    <source>
        <dbReference type="ARBA" id="ARBA00022630"/>
    </source>
</evidence>
<dbReference type="Proteomes" id="UP000054279">
    <property type="component" value="Unassembled WGS sequence"/>
</dbReference>
<keyword evidence="10" id="KW-1185">Reference proteome</keyword>
<sequence length="518" mass="57805">MSSHKLLLDNPHTPRLNSFCQSVYQNSSMSTSSYLRSPRTSYRFLHLPIKPSLQSYPKNVSWTNPANGYHHHPCEATTSISVTMHARIRDDRSAHDMRSTSSSGSEERQRDDSSERNDLKYVLGMGYTGLETTTHEQKWAIAGMGELGESDMDKYKCGTAGSVIANRLTENPNFNVLVIEAGPSNEGVLDIIISAFAFQLTNTAYDWNFTMVSQVGLNGRVLTLERGYVLGDSSSVSYGIDGMDYARGSSDDYDRFARVTSDQGWFWNNLQPFIHRNERFVPPADGHNTNGEFNPRVHGFDGIDFDEFPFNLDMNPGKPPGVVFAQSTIGQGERSSAARTYLGLKYRCRPNPHIVTDTFVTRMLSTGVNASLDLRVVEIASNATGPRIYVIATKEVILSAGSIGTPHILMNSGFGDKAELEELGIKSVKTSEITQQRGYRFRRLGRTFLREWQDNATVLAEILAQWKTNRTELLYSAKCDRIGVYEYAIISGLSMKVWIASKDVFFLLPVFNGAIAKV</sequence>
<protein>
    <submittedName>
        <fullName evidence="9">GMC oxidoreductase</fullName>
    </submittedName>
</protein>
<dbReference type="InterPro" id="IPR012132">
    <property type="entry name" value="GMC_OxRdtase"/>
</dbReference>
<evidence type="ECO:0000256" key="5">
    <source>
        <dbReference type="ARBA" id="ARBA00022827"/>
    </source>
</evidence>
<dbReference type="Pfam" id="PF00732">
    <property type="entry name" value="GMC_oxred_N"/>
    <property type="match status" value="1"/>
</dbReference>
<dbReference type="InterPro" id="IPR036188">
    <property type="entry name" value="FAD/NAD-bd_sf"/>
</dbReference>
<comment type="cofactor">
    <cofactor evidence="1">
        <name>FAD</name>
        <dbReference type="ChEBI" id="CHEBI:57692"/>
    </cofactor>
</comment>
<comment type="similarity">
    <text evidence="2">Belongs to the GMC oxidoreductase family.</text>
</comment>
<evidence type="ECO:0000313" key="9">
    <source>
        <dbReference type="EMBL" id="KIJ47871.1"/>
    </source>
</evidence>
<keyword evidence="3" id="KW-0285">Flavoprotein</keyword>
<feature type="compositionally biased region" description="Basic and acidic residues" evidence="7">
    <location>
        <begin position="105"/>
        <end position="117"/>
    </location>
</feature>
<evidence type="ECO:0000256" key="1">
    <source>
        <dbReference type="ARBA" id="ARBA00001974"/>
    </source>
</evidence>
<dbReference type="SUPFAM" id="SSF51905">
    <property type="entry name" value="FAD/NAD(P)-binding domain"/>
    <property type="match status" value="1"/>
</dbReference>
<feature type="region of interest" description="Disordered" evidence="7">
    <location>
        <begin position="91"/>
        <end position="117"/>
    </location>
</feature>
<dbReference type="InterPro" id="IPR000172">
    <property type="entry name" value="GMC_OxRdtase_N"/>
</dbReference>
<reference evidence="9 10" key="1">
    <citation type="submission" date="2014-06" db="EMBL/GenBank/DDBJ databases">
        <title>Evolutionary Origins and Diversification of the Mycorrhizal Mutualists.</title>
        <authorList>
            <consortium name="DOE Joint Genome Institute"/>
            <consortium name="Mycorrhizal Genomics Consortium"/>
            <person name="Kohler A."/>
            <person name="Kuo A."/>
            <person name="Nagy L.G."/>
            <person name="Floudas D."/>
            <person name="Copeland A."/>
            <person name="Barry K.W."/>
            <person name="Cichocki N."/>
            <person name="Veneault-Fourrey C."/>
            <person name="LaButti K."/>
            <person name="Lindquist E.A."/>
            <person name="Lipzen A."/>
            <person name="Lundell T."/>
            <person name="Morin E."/>
            <person name="Murat C."/>
            <person name="Riley R."/>
            <person name="Ohm R."/>
            <person name="Sun H."/>
            <person name="Tunlid A."/>
            <person name="Henrissat B."/>
            <person name="Grigoriev I.V."/>
            <person name="Hibbett D.S."/>
            <person name="Martin F."/>
        </authorList>
    </citation>
    <scope>NUCLEOTIDE SEQUENCE [LARGE SCALE GENOMIC DNA]</scope>
    <source>
        <strain evidence="9 10">SS14</strain>
    </source>
</reference>
<dbReference type="AlphaFoldDB" id="A0A0C9W5U9"/>
<dbReference type="GO" id="GO:0016614">
    <property type="term" value="F:oxidoreductase activity, acting on CH-OH group of donors"/>
    <property type="evidence" value="ECO:0007669"/>
    <property type="project" value="InterPro"/>
</dbReference>
<keyword evidence="5" id="KW-0274">FAD</keyword>
<dbReference type="HOGENOM" id="CLU_525967_0_0_1"/>
<evidence type="ECO:0000256" key="7">
    <source>
        <dbReference type="SAM" id="MobiDB-lite"/>
    </source>
</evidence>
<keyword evidence="6" id="KW-0560">Oxidoreductase</keyword>
<evidence type="ECO:0000256" key="4">
    <source>
        <dbReference type="ARBA" id="ARBA00022729"/>
    </source>
</evidence>
<dbReference type="GO" id="GO:0050660">
    <property type="term" value="F:flavin adenine dinucleotide binding"/>
    <property type="evidence" value="ECO:0007669"/>
    <property type="project" value="InterPro"/>
</dbReference>
<dbReference type="Gene3D" id="3.30.560.10">
    <property type="entry name" value="Glucose Oxidase, domain 3"/>
    <property type="match status" value="1"/>
</dbReference>